<feature type="transmembrane region" description="Helical" evidence="6">
    <location>
        <begin position="199"/>
        <end position="221"/>
    </location>
</feature>
<keyword evidence="4 6" id="KW-1133">Transmembrane helix</keyword>
<dbReference type="EMBL" id="QZEI01000014">
    <property type="protein sequence ID" value="RLV60576.1"/>
    <property type="molecule type" value="Genomic_DNA"/>
</dbReference>
<evidence type="ECO:0000313" key="8">
    <source>
        <dbReference type="EMBL" id="RLV60576.1"/>
    </source>
</evidence>
<keyword evidence="2" id="KW-1003">Cell membrane</keyword>
<evidence type="ECO:0000256" key="6">
    <source>
        <dbReference type="SAM" id="Phobius"/>
    </source>
</evidence>
<comment type="caution">
    <text evidence="8">The sequence shown here is derived from an EMBL/GenBank/DDBJ whole genome shotgun (WGS) entry which is preliminary data.</text>
</comment>
<dbReference type="RefSeq" id="WP_121838183.1">
    <property type="nucleotide sequence ID" value="NZ_ML014763.1"/>
</dbReference>
<feature type="transmembrane region" description="Helical" evidence="6">
    <location>
        <begin position="67"/>
        <end position="86"/>
    </location>
</feature>
<feature type="domain" description="Na+/H+ antiporter NhaC-like C-terminal" evidence="7">
    <location>
        <begin position="163"/>
        <end position="459"/>
    </location>
</feature>
<feature type="transmembrane region" description="Helical" evidence="6">
    <location>
        <begin position="241"/>
        <end position="265"/>
    </location>
</feature>
<sequence>MTTPIISLLPLFLTLILALTVRNTLLALGVGIVSGSFILNHFSLVASLEHLSRLLIEQFYQQSQWQAWHLNVLATMILLGVMTKLLSRSHAVDEFSNWLHNKILTPRQARLGMVFLGWFVFIDGLFSCLAVGNICQPLSKKYGVKSEQLAYFVDSNASPVTSLIPFSSWGPYVIAILASMTFLSGSAFSNFVDIAQMNFYAISTLIISVLVAWFGIGFGASPNKKTNENYVADSNKQGSPWLLLLPILALLVGSLGLMLLSGAMATDSTQLDQWLAHADIGSSMRNASLFAVLLTLLLLKTSGRKFNALLKDTWIGLNTMTFACSILLFTWLIGTIVKELSIAAILADWAQQHLSSQFLLSGLFLLCATMAFATGSSWGTFAIMLPIGGEIAHIIDPQLLLPALSAVMAGSVFGDHCSPISDTSVLSATSSGCTPHQHVVTQLPFAFVGAFSTLVGFQLLNLSLGYGAALSAVVCSCSLFLLSMQKFKELRSQRAIS</sequence>
<keyword evidence="3 6" id="KW-0812">Transmembrane</keyword>
<keyword evidence="5 6" id="KW-0472">Membrane</keyword>
<comment type="subcellular location">
    <subcellularLocation>
        <location evidence="1">Cell membrane</location>
        <topology evidence="1">Multi-pass membrane protein</topology>
    </subcellularLocation>
</comment>
<evidence type="ECO:0000256" key="4">
    <source>
        <dbReference type="ARBA" id="ARBA00022989"/>
    </source>
</evidence>
<feature type="transmembrane region" description="Helical" evidence="6">
    <location>
        <begin position="315"/>
        <end position="337"/>
    </location>
</feature>
<feature type="transmembrane region" description="Helical" evidence="6">
    <location>
        <begin position="286"/>
        <end position="303"/>
    </location>
</feature>
<dbReference type="PANTHER" id="PTHR43478">
    <property type="entry name" value="NA+/H+ ANTIPORTER-RELATED"/>
    <property type="match status" value="1"/>
</dbReference>
<evidence type="ECO:0000256" key="1">
    <source>
        <dbReference type="ARBA" id="ARBA00004651"/>
    </source>
</evidence>
<dbReference type="Proteomes" id="UP000281474">
    <property type="component" value="Unassembled WGS sequence"/>
</dbReference>
<dbReference type="InterPro" id="IPR018461">
    <property type="entry name" value="Na/H_Antiport_NhaC-like_C"/>
</dbReference>
<organism evidence="8 9">
    <name type="scientific">Parashewanella curva</name>
    <dbReference type="NCBI Taxonomy" id="2338552"/>
    <lineage>
        <taxon>Bacteria</taxon>
        <taxon>Pseudomonadati</taxon>
        <taxon>Pseudomonadota</taxon>
        <taxon>Gammaproteobacteria</taxon>
        <taxon>Alteromonadales</taxon>
        <taxon>Shewanellaceae</taxon>
        <taxon>Parashewanella</taxon>
    </lineage>
</organism>
<gene>
    <name evidence="8" type="ORF">D5018_06405</name>
</gene>
<evidence type="ECO:0000256" key="5">
    <source>
        <dbReference type="ARBA" id="ARBA00023136"/>
    </source>
</evidence>
<dbReference type="Pfam" id="PF03553">
    <property type="entry name" value="Na_H_antiporter"/>
    <property type="match status" value="1"/>
</dbReference>
<feature type="transmembrane region" description="Helical" evidence="6">
    <location>
        <begin position="111"/>
        <end position="132"/>
    </location>
</feature>
<proteinExistence type="predicted"/>
<evidence type="ECO:0000259" key="7">
    <source>
        <dbReference type="Pfam" id="PF03553"/>
    </source>
</evidence>
<dbReference type="AlphaFoldDB" id="A0A3L8PYP5"/>
<dbReference type="GO" id="GO:0005886">
    <property type="term" value="C:plasma membrane"/>
    <property type="evidence" value="ECO:0007669"/>
    <property type="project" value="UniProtKB-SubCell"/>
</dbReference>
<dbReference type="PANTHER" id="PTHR43478:SF3">
    <property type="entry name" value="LYSINE TRANSPORTER LYSW"/>
    <property type="match status" value="1"/>
</dbReference>
<name>A0A3L8PYP5_9GAMM</name>
<feature type="transmembrane region" description="Helical" evidence="6">
    <location>
        <begin position="358"/>
        <end position="387"/>
    </location>
</feature>
<feature type="transmembrane region" description="Helical" evidence="6">
    <location>
        <begin position="169"/>
        <end position="192"/>
    </location>
</feature>
<keyword evidence="9" id="KW-1185">Reference proteome</keyword>
<feature type="transmembrane region" description="Helical" evidence="6">
    <location>
        <begin position="466"/>
        <end position="484"/>
    </location>
</feature>
<evidence type="ECO:0000313" key="9">
    <source>
        <dbReference type="Proteomes" id="UP000281474"/>
    </source>
</evidence>
<evidence type="ECO:0000256" key="3">
    <source>
        <dbReference type="ARBA" id="ARBA00022692"/>
    </source>
</evidence>
<reference evidence="8 9" key="1">
    <citation type="submission" date="2018-09" db="EMBL/GenBank/DDBJ databases">
        <title>Phylogeny of the Shewanellaceae, and recommendation for two new genera, Pseudoshewanella and Parashewanella.</title>
        <authorList>
            <person name="Wang G."/>
        </authorList>
    </citation>
    <scope>NUCLEOTIDE SEQUENCE [LARGE SCALE GENOMIC DNA]</scope>
    <source>
        <strain evidence="8 9">C51</strain>
    </source>
</reference>
<accession>A0A3L8PYP5</accession>
<protein>
    <submittedName>
        <fullName evidence="8">Sodium:proton antiporter</fullName>
    </submittedName>
</protein>
<dbReference type="OrthoDB" id="9762978at2"/>
<evidence type="ECO:0000256" key="2">
    <source>
        <dbReference type="ARBA" id="ARBA00022475"/>
    </source>
</evidence>